<dbReference type="Pfam" id="PF03401">
    <property type="entry name" value="TctC"/>
    <property type="match status" value="1"/>
</dbReference>
<dbReference type="SUPFAM" id="SSF53850">
    <property type="entry name" value="Periplasmic binding protein-like II"/>
    <property type="match status" value="1"/>
</dbReference>
<protein>
    <recommendedName>
        <fullName evidence="5">Tripartite tricarboxylate transporter substrate binding protein</fullName>
    </recommendedName>
</protein>
<evidence type="ECO:0000313" key="4">
    <source>
        <dbReference type="Proteomes" id="UP000697995"/>
    </source>
</evidence>
<accession>A0ABS1D6P7</accession>
<proteinExistence type="inferred from homology"/>
<evidence type="ECO:0000256" key="1">
    <source>
        <dbReference type="ARBA" id="ARBA00006987"/>
    </source>
</evidence>
<dbReference type="Proteomes" id="UP000697995">
    <property type="component" value="Unassembled WGS sequence"/>
</dbReference>
<name>A0ABS1D6P7_9PROT</name>
<dbReference type="EMBL" id="NRSG01000490">
    <property type="protein sequence ID" value="MBK1662236.1"/>
    <property type="molecule type" value="Genomic_DNA"/>
</dbReference>
<gene>
    <name evidence="3" type="ORF">CKO45_29045</name>
</gene>
<evidence type="ECO:0000313" key="3">
    <source>
        <dbReference type="EMBL" id="MBK1662236.1"/>
    </source>
</evidence>
<feature type="chain" id="PRO_5047407156" description="Tripartite tricarboxylate transporter substrate binding protein" evidence="2">
    <location>
        <begin position="31"/>
        <end position="329"/>
    </location>
</feature>
<comment type="similarity">
    <text evidence="1">Belongs to the UPF0065 (bug) family.</text>
</comment>
<feature type="signal peptide" evidence="2">
    <location>
        <begin position="1"/>
        <end position="30"/>
    </location>
</feature>
<sequence>MREKVMPVARMHVTRRGLAALAALPLAARAQPAWPDRPIRLIVGFPPGGPTDFAARILQDPLQQAWGQPLVIENRPGASQVIAAEAVAKSPPDGYTLFLCTSNLTTNPAVFTRLPYDTERDFTPIVIVYSSPTVLFTGPDQPFRTVREVVEAAKRRPGMAASTSGVATSGHFATEMFMRQAGIELTHIPYRGAPPALQDVVGGRVPITFSTLSGAMPLARDGKLRPLAIAAPRRSPAFPDVPTIAEAGFPIRDTSPWYSLVAPAGLPLPIRDRIAADVQGLLRRPDFVRRIEEQGGIVEGDGPAEFAARIPREIAINTEVARLANIRIE</sequence>
<keyword evidence="2" id="KW-0732">Signal</keyword>
<keyword evidence="4" id="KW-1185">Reference proteome</keyword>
<dbReference type="InterPro" id="IPR005064">
    <property type="entry name" value="BUG"/>
</dbReference>
<evidence type="ECO:0000256" key="2">
    <source>
        <dbReference type="SAM" id="SignalP"/>
    </source>
</evidence>
<dbReference type="PANTHER" id="PTHR42928:SF5">
    <property type="entry name" value="BLR1237 PROTEIN"/>
    <property type="match status" value="1"/>
</dbReference>
<comment type="caution">
    <text evidence="3">The sequence shown here is derived from an EMBL/GenBank/DDBJ whole genome shotgun (WGS) entry which is preliminary data.</text>
</comment>
<dbReference type="Gene3D" id="3.40.190.10">
    <property type="entry name" value="Periplasmic binding protein-like II"/>
    <property type="match status" value="1"/>
</dbReference>
<dbReference type="CDD" id="cd13578">
    <property type="entry name" value="PBP2_Bug27"/>
    <property type="match status" value="1"/>
</dbReference>
<dbReference type="PIRSF" id="PIRSF017082">
    <property type="entry name" value="YflP"/>
    <property type="match status" value="1"/>
</dbReference>
<evidence type="ECO:0008006" key="5">
    <source>
        <dbReference type="Google" id="ProtNLM"/>
    </source>
</evidence>
<dbReference type="PANTHER" id="PTHR42928">
    <property type="entry name" value="TRICARBOXYLATE-BINDING PROTEIN"/>
    <property type="match status" value="1"/>
</dbReference>
<dbReference type="InterPro" id="IPR042100">
    <property type="entry name" value="Bug_dom1"/>
</dbReference>
<organism evidence="3 4">
    <name type="scientific">Paracraurococcus ruber</name>
    <dbReference type="NCBI Taxonomy" id="77675"/>
    <lineage>
        <taxon>Bacteria</taxon>
        <taxon>Pseudomonadati</taxon>
        <taxon>Pseudomonadota</taxon>
        <taxon>Alphaproteobacteria</taxon>
        <taxon>Acetobacterales</taxon>
        <taxon>Roseomonadaceae</taxon>
        <taxon>Paracraurococcus</taxon>
    </lineage>
</organism>
<reference evidence="3 4" key="1">
    <citation type="journal article" date="2020" name="Microorganisms">
        <title>Osmotic Adaptation and Compatible Solute Biosynthesis of Phototrophic Bacteria as Revealed from Genome Analyses.</title>
        <authorList>
            <person name="Imhoff J.F."/>
            <person name="Rahn T."/>
            <person name="Kunzel S."/>
            <person name="Keller A."/>
            <person name="Neulinger S.C."/>
        </authorList>
    </citation>
    <scope>NUCLEOTIDE SEQUENCE [LARGE SCALE GENOMIC DNA]</scope>
    <source>
        <strain evidence="3 4">DSM 15382</strain>
    </source>
</reference>
<dbReference type="Gene3D" id="3.40.190.150">
    <property type="entry name" value="Bordetella uptake gene, domain 1"/>
    <property type="match status" value="1"/>
</dbReference>